<organism evidence="1 2">
    <name type="scientific">Mycteria americana</name>
    <name type="common">Wood stork</name>
    <dbReference type="NCBI Taxonomy" id="33587"/>
    <lineage>
        <taxon>Eukaryota</taxon>
        <taxon>Metazoa</taxon>
        <taxon>Chordata</taxon>
        <taxon>Craniata</taxon>
        <taxon>Vertebrata</taxon>
        <taxon>Euteleostomi</taxon>
        <taxon>Archelosauria</taxon>
        <taxon>Archosauria</taxon>
        <taxon>Dinosauria</taxon>
        <taxon>Saurischia</taxon>
        <taxon>Theropoda</taxon>
        <taxon>Coelurosauria</taxon>
        <taxon>Aves</taxon>
        <taxon>Neognathae</taxon>
        <taxon>Neoaves</taxon>
        <taxon>Aequornithes</taxon>
        <taxon>Ciconiiformes</taxon>
        <taxon>Ciconiidae</taxon>
        <taxon>Mycteria</taxon>
    </lineage>
</organism>
<accession>A0AAN7S588</accession>
<dbReference type="EMBL" id="JAUNZN010000001">
    <property type="protein sequence ID" value="KAK4829100.1"/>
    <property type="molecule type" value="Genomic_DNA"/>
</dbReference>
<name>A0AAN7S588_MYCAM</name>
<evidence type="ECO:0000313" key="1">
    <source>
        <dbReference type="EMBL" id="KAK4829100.1"/>
    </source>
</evidence>
<gene>
    <name evidence="1" type="ORF">QYF61_002051</name>
</gene>
<feature type="non-terminal residue" evidence="1">
    <location>
        <position position="468"/>
    </location>
</feature>
<keyword evidence="2" id="KW-1185">Reference proteome</keyword>
<proteinExistence type="predicted"/>
<dbReference type="AlphaFoldDB" id="A0AAN7S588"/>
<dbReference type="Proteomes" id="UP001333110">
    <property type="component" value="Unassembled WGS sequence"/>
</dbReference>
<comment type="caution">
    <text evidence="1">The sequence shown here is derived from an EMBL/GenBank/DDBJ whole genome shotgun (WGS) entry which is preliminary data.</text>
</comment>
<evidence type="ECO:0000313" key="2">
    <source>
        <dbReference type="Proteomes" id="UP001333110"/>
    </source>
</evidence>
<protein>
    <submittedName>
        <fullName evidence="1">Uncharacterized protein</fullName>
    </submittedName>
</protein>
<reference evidence="1 2" key="1">
    <citation type="journal article" date="2023" name="J. Hered.">
        <title>Chromosome-level genome of the wood stork (Mycteria americana) provides insight into avian chromosome evolution.</title>
        <authorList>
            <person name="Flamio R. Jr."/>
            <person name="Ramstad K.M."/>
        </authorList>
    </citation>
    <scope>NUCLEOTIDE SEQUENCE [LARGE SCALE GENOMIC DNA]</scope>
    <source>
        <strain evidence="1">JAX WOST 10</strain>
    </source>
</reference>
<sequence>MIRGLEHLPYEDRLRELGLFSLEMRRLWGDLTAAFQYLKGPYKKAGEGLFTRACSDRTRANGFKLKEKRFRLDIRKKFFTMRVVRHWNRLPREVVDVPSLEVFKARLHGALSNLLYTQESPEGERVSEAGKKCPVCGAAYGELSLKTEIILDQDLIPLTQMANMAHEICSEIPLQPVVKTTVRQAVPLQPMEVHSRADIHLQPMEDPMPEQVDAPNGGYDPVGSPCWSRLLAGPVAPWREEPTLEQLRKGSDSVAWWAPGIQPASTHHKHEHAERINISPALGARLLQWHLQLRNLADSSAGPDTGDYVNSTPKQLPDPLGWRPGMTWRFEKADRSPDPLALILDRDLEDFVLDRDLEDLTPLEMSGMTLLLGMCGCNTKRLPACLPSCKSGGHYRYLVIWRRVYRFLLAEANHGVYAKQFYAAAILKQHTTYKTSHSLVSQMNRSCCSFSQTFNDLRIMRRQLFGET</sequence>